<keyword evidence="2" id="KW-0812">Transmembrane</keyword>
<name>A0A068TDV7_NEOGA</name>
<evidence type="ECO:0000313" key="3">
    <source>
        <dbReference type="EMBL" id="CDN56608.1"/>
    </source>
</evidence>
<dbReference type="EMBL" id="HG938355">
    <property type="protein sequence ID" value="CDN56608.1"/>
    <property type="molecule type" value="Genomic_DNA"/>
</dbReference>
<gene>
    <name evidence="3" type="ORF">RG1141_CH42950</name>
</gene>
<reference evidence="4" key="1">
    <citation type="journal article" date="2014" name="BMC Genomics">
        <title>Genome sequencing of two Neorhizobium galegae strains reveals a noeT gene responsible for the unusual acetylation of the nodulation factors.</title>
        <authorList>
            <person name="Osterman J."/>
            <person name="Marsh J."/>
            <person name="Laine P.K."/>
            <person name="Zeng Z."/>
            <person name="Alatalo E."/>
            <person name="Sullivan J.T."/>
            <person name="Young J.P."/>
            <person name="Thomas-Oates J."/>
            <person name="Paulin L."/>
            <person name="Lindstrom K."/>
        </authorList>
    </citation>
    <scope>NUCLEOTIDE SEQUENCE [LARGE SCALE GENOMIC DNA]</scope>
    <source>
        <strain evidence="4">HAMBI 1141</strain>
    </source>
</reference>
<dbReference type="RefSeq" id="WP_038548050.1">
    <property type="nucleotide sequence ID" value="NZ_HG938355.1"/>
</dbReference>
<sequence length="71" mass="6751">MDAITSNGLLGVAVFAAFIACGIIIPFYVIKPPKDARIANAGSDGGWAGGSVSSCDSGSAGGACDGDGGGD</sequence>
<proteinExistence type="predicted"/>
<dbReference type="HOGENOM" id="CLU_2735896_0_0_5"/>
<dbReference type="PATRIC" id="fig|1028801.3.peg.4364"/>
<accession>A0A068TDV7</accession>
<evidence type="ECO:0000256" key="2">
    <source>
        <dbReference type="SAM" id="Phobius"/>
    </source>
</evidence>
<dbReference type="Proteomes" id="UP000028186">
    <property type="component" value="Chromosome I"/>
</dbReference>
<keyword evidence="2" id="KW-1133">Transmembrane helix</keyword>
<feature type="compositionally biased region" description="Gly residues" evidence="1">
    <location>
        <begin position="59"/>
        <end position="71"/>
    </location>
</feature>
<organism evidence="3 4">
    <name type="scientific">Neorhizobium galegae bv. officinalis bv. officinalis str. HAMBI 1141</name>
    <dbReference type="NCBI Taxonomy" id="1028801"/>
    <lineage>
        <taxon>Bacteria</taxon>
        <taxon>Pseudomonadati</taxon>
        <taxon>Pseudomonadota</taxon>
        <taxon>Alphaproteobacteria</taxon>
        <taxon>Hyphomicrobiales</taxon>
        <taxon>Rhizobiaceae</taxon>
        <taxon>Rhizobium/Agrobacterium group</taxon>
        <taxon>Neorhizobium</taxon>
    </lineage>
</organism>
<evidence type="ECO:0000256" key="1">
    <source>
        <dbReference type="SAM" id="MobiDB-lite"/>
    </source>
</evidence>
<feature type="region of interest" description="Disordered" evidence="1">
    <location>
        <begin position="47"/>
        <end position="71"/>
    </location>
</feature>
<dbReference type="AlphaFoldDB" id="A0A068TDV7"/>
<feature type="transmembrane region" description="Helical" evidence="2">
    <location>
        <begin position="12"/>
        <end position="30"/>
    </location>
</feature>
<keyword evidence="2" id="KW-0472">Membrane</keyword>
<dbReference type="KEGG" id="ngl:RG1141_CH42950"/>
<protein>
    <submittedName>
        <fullName evidence="3">Uncharacterized protein</fullName>
    </submittedName>
</protein>
<evidence type="ECO:0000313" key="4">
    <source>
        <dbReference type="Proteomes" id="UP000028186"/>
    </source>
</evidence>